<dbReference type="Pfam" id="PF00361">
    <property type="entry name" value="Proton_antipo_M"/>
    <property type="match status" value="1"/>
</dbReference>
<dbReference type="InterPro" id="IPR001750">
    <property type="entry name" value="ND/Mrp_TM"/>
</dbReference>
<keyword evidence="10" id="KW-1185">Reference proteome</keyword>
<feature type="domain" description="NADH-Ubiquinone oxidoreductase (complex I) chain 5 N-terminal" evidence="8">
    <location>
        <begin position="68"/>
        <end position="115"/>
    </location>
</feature>
<evidence type="ECO:0000256" key="2">
    <source>
        <dbReference type="ARBA" id="ARBA00022692"/>
    </source>
</evidence>
<evidence type="ECO:0000256" key="1">
    <source>
        <dbReference type="ARBA" id="ARBA00004127"/>
    </source>
</evidence>
<dbReference type="GO" id="GO:0016020">
    <property type="term" value="C:membrane"/>
    <property type="evidence" value="ECO:0007669"/>
    <property type="project" value="UniProtKB-SubCell"/>
</dbReference>
<reference evidence="9 10" key="1">
    <citation type="journal article" date="2012" name="J. Bacteriol.">
        <title>Draft genome of Streptomyces tsukubaensis NRRL 18488, the producer of the clinically important immunosuppressant tacrolimus (FK506).</title>
        <authorList>
            <person name="Barreiro C."/>
            <person name="Prieto C."/>
            <person name="Sola-Landa A."/>
            <person name="Solera E."/>
            <person name="Martinez-Castro M."/>
            <person name="Perez-Redondo R."/>
            <person name="Garcia-Estrada C."/>
            <person name="Aparicio J.F."/>
            <person name="Fernandez-Martinez L.T."/>
            <person name="Santos-Aberturas J."/>
            <person name="Salehi-Najafabadi Z."/>
            <person name="Rodriguez-Garcia A."/>
            <person name="Tauch A."/>
            <person name="Martin J.F."/>
        </authorList>
    </citation>
    <scope>NUCLEOTIDE SEQUENCE [LARGE SCALE GENOMIC DNA]</scope>
    <source>
        <strain evidence="10">DSM 42081 / NBRC 108919 / NRRL 18488 / 9993</strain>
    </source>
</reference>
<organism evidence="9 10">
    <name type="scientific">Streptomyces tsukubensis (strain DSM 42081 / NBRC 108919 / NRRL 18488 / 9993)</name>
    <dbReference type="NCBI Taxonomy" id="1114943"/>
    <lineage>
        <taxon>Bacteria</taxon>
        <taxon>Bacillati</taxon>
        <taxon>Actinomycetota</taxon>
        <taxon>Actinomycetes</taxon>
        <taxon>Kitasatosporales</taxon>
        <taxon>Streptomycetaceae</taxon>
        <taxon>Streptomyces</taxon>
    </lineage>
</organism>
<feature type="transmembrane region" description="Helical" evidence="6">
    <location>
        <begin position="245"/>
        <end position="263"/>
    </location>
</feature>
<dbReference type="Pfam" id="PF00662">
    <property type="entry name" value="Proton_antipo_N"/>
    <property type="match status" value="1"/>
</dbReference>
<dbReference type="NCBIfam" id="TIGR01974">
    <property type="entry name" value="NDH_I_L"/>
    <property type="match status" value="1"/>
</dbReference>
<proteinExistence type="predicted"/>
<feature type="transmembrane region" description="Helical" evidence="6">
    <location>
        <begin position="303"/>
        <end position="321"/>
    </location>
</feature>
<dbReference type="PANTHER" id="PTHR42829">
    <property type="entry name" value="NADH-UBIQUINONE OXIDOREDUCTASE CHAIN 5"/>
    <property type="match status" value="1"/>
</dbReference>
<dbReference type="RefSeq" id="WP_130584909.1">
    <property type="nucleotide sequence ID" value="NZ_CP029159.1"/>
</dbReference>
<dbReference type="EMBL" id="CP029159">
    <property type="protein sequence ID" value="QKM68101.1"/>
    <property type="molecule type" value="Genomic_DNA"/>
</dbReference>
<accession>A0A7G3UEY4</accession>
<dbReference type="GO" id="GO:0042773">
    <property type="term" value="P:ATP synthesis coupled electron transport"/>
    <property type="evidence" value="ECO:0007669"/>
    <property type="project" value="InterPro"/>
</dbReference>
<dbReference type="InterPro" id="IPR003945">
    <property type="entry name" value="NU5C-like"/>
</dbReference>
<feature type="transmembrane region" description="Helical" evidence="6">
    <location>
        <begin position="459"/>
        <end position="483"/>
    </location>
</feature>
<protein>
    <submittedName>
        <fullName evidence="9">NADH-quinone oxidoreductase subunit L</fullName>
    </submittedName>
</protein>
<feature type="transmembrane region" description="Helical" evidence="6">
    <location>
        <begin position="327"/>
        <end position="352"/>
    </location>
</feature>
<evidence type="ECO:0000259" key="8">
    <source>
        <dbReference type="Pfam" id="PF00662"/>
    </source>
</evidence>
<feature type="transmembrane region" description="Helical" evidence="6">
    <location>
        <begin position="645"/>
        <end position="664"/>
    </location>
</feature>
<evidence type="ECO:0000256" key="6">
    <source>
        <dbReference type="SAM" id="Phobius"/>
    </source>
</evidence>
<keyword evidence="2 5" id="KW-0812">Transmembrane</keyword>
<feature type="transmembrane region" description="Helical" evidence="6">
    <location>
        <begin position="76"/>
        <end position="100"/>
    </location>
</feature>
<evidence type="ECO:0000256" key="3">
    <source>
        <dbReference type="ARBA" id="ARBA00022989"/>
    </source>
</evidence>
<name>A0A7G3UEY4_STRT9</name>
<feature type="transmembrane region" description="Helical" evidence="6">
    <location>
        <begin position="269"/>
        <end position="296"/>
    </location>
</feature>
<feature type="transmembrane region" description="Helical" evidence="6">
    <location>
        <begin position="373"/>
        <end position="394"/>
    </location>
</feature>
<keyword evidence="4 6" id="KW-0472">Membrane</keyword>
<evidence type="ECO:0000256" key="5">
    <source>
        <dbReference type="RuleBase" id="RU000320"/>
    </source>
</evidence>
<dbReference type="GO" id="GO:0003954">
    <property type="term" value="F:NADH dehydrogenase activity"/>
    <property type="evidence" value="ECO:0007669"/>
    <property type="project" value="TreeGrafter"/>
</dbReference>
<feature type="transmembrane region" description="Helical" evidence="6">
    <location>
        <begin position="36"/>
        <end position="56"/>
    </location>
</feature>
<dbReference type="PRINTS" id="PR01434">
    <property type="entry name" value="NADHDHGNASE5"/>
</dbReference>
<dbReference type="PRINTS" id="PR01435">
    <property type="entry name" value="NPOXDRDTASE5"/>
</dbReference>
<sequence length="670" mass="68951">MTTIALAVLVPLLPFLGAVAGLLLGRTAPGFVRPLAVLPTLAAAALAAVVAVRQGGGEPISAATRLTPTGSVPIDLALYLDGFAVLVAVLVGVVASCVQIYSTAYLRDDPRYPSYAALVSLFTSAMLLVVYSGDLMVLLVGWEIMGICSYFLVGHYWETPEARAASLKAFLVTKLGDVPFLIGLFALATDAGTFRITGILDTVATGGLDHPTLVALLLLAGVAGKSAQFPLHVWLPDAMAGPTPVSALIHAATMVAAGIYFIARLLPVFAASAAALTVLAVMAAVTMVGSGLAALAQDDIKRVLAYSTIGQLGYMAGALAVGDRGAAVFHLLSHGAFKALLFLAAGVVIHAAGTNSLAAMSRTSGLPRRAPDAYWTMTVALLALAAIPPFAGFFSKEAVLVAAEHTALGESGTAPGAAGWTVLIAGLVTALLTAAYATRLWLLAFRGHGPEAPDHGREPLAMTSVLWLLAIPSLGFGITFGWFDGWFDDQGLAPTVTTAVLGTGTALIGGLLTYAAWRSLRSRAEALPDRTTAAAHAAHPDAPPSAVEAETIAAHAPAYGSVAAAPDPADPGRLLLGPLHRHAATGFHLDAVYHRLFVRPVLAGAELVRFLDREVIDTYVRGTALGANGLGRLVRRAQTGNVQTYVSWLLAGSAALVIAVVVLSTTNAGS</sequence>
<dbReference type="Gene3D" id="1.20.5.2700">
    <property type="match status" value="1"/>
</dbReference>
<dbReference type="GO" id="GO:0015990">
    <property type="term" value="P:electron transport coupled proton transport"/>
    <property type="evidence" value="ECO:0007669"/>
    <property type="project" value="TreeGrafter"/>
</dbReference>
<feature type="transmembrane region" description="Helical" evidence="6">
    <location>
        <begin position="112"/>
        <end position="131"/>
    </location>
</feature>
<dbReference type="GO" id="GO:0012505">
    <property type="term" value="C:endomembrane system"/>
    <property type="evidence" value="ECO:0007669"/>
    <property type="project" value="UniProtKB-SubCell"/>
</dbReference>
<feature type="transmembrane region" description="Helical" evidence="6">
    <location>
        <begin position="212"/>
        <end position="233"/>
    </location>
</feature>
<feature type="transmembrane region" description="Helical" evidence="6">
    <location>
        <begin position="414"/>
        <end position="438"/>
    </location>
</feature>
<feature type="transmembrane region" description="Helical" evidence="6">
    <location>
        <begin position="6"/>
        <end position="24"/>
    </location>
</feature>
<evidence type="ECO:0000313" key="10">
    <source>
        <dbReference type="Proteomes" id="UP000005940"/>
    </source>
</evidence>
<feature type="transmembrane region" description="Helical" evidence="6">
    <location>
        <begin position="178"/>
        <end position="200"/>
    </location>
</feature>
<dbReference type="InterPro" id="IPR001516">
    <property type="entry name" value="Proton_antipo_N"/>
</dbReference>
<dbReference type="PANTHER" id="PTHR42829:SF2">
    <property type="entry name" value="NADH-UBIQUINONE OXIDOREDUCTASE CHAIN 5"/>
    <property type="match status" value="1"/>
</dbReference>
<feature type="transmembrane region" description="Helical" evidence="6">
    <location>
        <begin position="495"/>
        <end position="517"/>
    </location>
</feature>
<evidence type="ECO:0000259" key="7">
    <source>
        <dbReference type="Pfam" id="PF00361"/>
    </source>
</evidence>
<gene>
    <name evidence="9" type="ORF">STSU_013835</name>
</gene>
<dbReference type="Proteomes" id="UP000005940">
    <property type="component" value="Chromosome"/>
</dbReference>
<comment type="subcellular location">
    <subcellularLocation>
        <location evidence="1">Endomembrane system</location>
        <topology evidence="1">Multi-pass membrane protein</topology>
    </subcellularLocation>
    <subcellularLocation>
        <location evidence="5">Membrane</location>
        <topology evidence="5">Multi-pass membrane protein</topology>
    </subcellularLocation>
</comment>
<evidence type="ECO:0000313" key="9">
    <source>
        <dbReference type="EMBL" id="QKM68101.1"/>
    </source>
</evidence>
<feature type="transmembrane region" description="Helical" evidence="6">
    <location>
        <begin position="137"/>
        <end position="157"/>
    </location>
</feature>
<feature type="domain" description="NADH:quinone oxidoreductase/Mrp antiporter transmembrane" evidence="7">
    <location>
        <begin position="132"/>
        <end position="403"/>
    </location>
</feature>
<dbReference type="InterPro" id="IPR018393">
    <property type="entry name" value="NADHpl_OxRdtase_5_subgr"/>
</dbReference>
<evidence type="ECO:0000256" key="4">
    <source>
        <dbReference type="ARBA" id="ARBA00023136"/>
    </source>
</evidence>
<dbReference type="AlphaFoldDB" id="A0A7G3UEY4"/>
<dbReference type="GO" id="GO:0008137">
    <property type="term" value="F:NADH dehydrogenase (ubiquinone) activity"/>
    <property type="evidence" value="ECO:0007669"/>
    <property type="project" value="InterPro"/>
</dbReference>
<keyword evidence="3 6" id="KW-1133">Transmembrane helix</keyword>